<gene>
    <name evidence="1" type="ORF">ENH_00072730</name>
</gene>
<organism evidence="1 2">
    <name type="scientific">Eimeria necatrix</name>
    <dbReference type="NCBI Taxonomy" id="51315"/>
    <lineage>
        <taxon>Eukaryota</taxon>
        <taxon>Sar</taxon>
        <taxon>Alveolata</taxon>
        <taxon>Apicomplexa</taxon>
        <taxon>Conoidasida</taxon>
        <taxon>Coccidia</taxon>
        <taxon>Eucoccidiorida</taxon>
        <taxon>Eimeriorina</taxon>
        <taxon>Eimeriidae</taxon>
        <taxon>Eimeria</taxon>
    </lineage>
</organism>
<dbReference type="Pfam" id="PF23531">
    <property type="entry name" value="Microp_apicomplexa_17"/>
    <property type="match status" value="1"/>
</dbReference>
<dbReference type="GeneID" id="25477404"/>
<dbReference type="Proteomes" id="UP000030754">
    <property type="component" value="Unassembled WGS sequence"/>
</dbReference>
<name>U6N312_9EIME</name>
<dbReference type="AlphaFoldDB" id="U6N312"/>
<dbReference type="VEuPathDB" id="ToxoDB:ENH_00072730"/>
<proteinExistence type="predicted"/>
<protein>
    <submittedName>
        <fullName evidence="1">Uncharacterized protein</fullName>
    </submittedName>
</protein>
<accession>U6N312</accession>
<evidence type="ECO:0000313" key="1">
    <source>
        <dbReference type="EMBL" id="CDJ69689.1"/>
    </source>
</evidence>
<reference evidence="1" key="2">
    <citation type="submission" date="2013-10" db="EMBL/GenBank/DDBJ databases">
        <authorList>
            <person name="Aslett M."/>
        </authorList>
    </citation>
    <scope>NUCLEOTIDE SEQUENCE [LARGE SCALE GENOMIC DNA]</scope>
    <source>
        <strain evidence="1">Houghton</strain>
    </source>
</reference>
<reference evidence="1" key="1">
    <citation type="submission" date="2013-10" db="EMBL/GenBank/DDBJ databases">
        <title>Genomic analysis of the causative agents of coccidiosis in chickens.</title>
        <authorList>
            <person name="Reid A.J."/>
            <person name="Blake D."/>
            <person name="Billington K."/>
            <person name="Browne H."/>
            <person name="Dunn M."/>
            <person name="Hung S."/>
            <person name="Kawahara F."/>
            <person name="Miranda-Saavedra D."/>
            <person name="Mourier T."/>
            <person name="Nagra H."/>
            <person name="Otto T.D."/>
            <person name="Rawlings N."/>
            <person name="Sanchez A."/>
            <person name="Sanders M."/>
            <person name="Subramaniam C."/>
            <person name="Tay Y."/>
            <person name="Dear P."/>
            <person name="Doerig C."/>
            <person name="Gruber A."/>
            <person name="Parkinson J."/>
            <person name="Shirley M."/>
            <person name="Wan K.L."/>
            <person name="Berriman M."/>
            <person name="Tomley F."/>
            <person name="Pain A."/>
        </authorList>
    </citation>
    <scope>NUCLEOTIDE SEQUENCE [LARGE SCALE GENOMIC DNA]</scope>
    <source>
        <strain evidence="1">Houghton</strain>
    </source>
</reference>
<keyword evidence="2" id="KW-1185">Reference proteome</keyword>
<dbReference type="OrthoDB" id="361486at2759"/>
<dbReference type="RefSeq" id="XP_013438155.1">
    <property type="nucleotide sequence ID" value="XM_013582701.1"/>
</dbReference>
<dbReference type="EMBL" id="HG725772">
    <property type="protein sequence ID" value="CDJ69689.1"/>
    <property type="molecule type" value="Genomic_DNA"/>
</dbReference>
<evidence type="ECO:0000313" key="2">
    <source>
        <dbReference type="Proteomes" id="UP000030754"/>
    </source>
</evidence>
<dbReference type="InterPro" id="IPR056356">
    <property type="entry name" value="Microp_apicomplexa_17"/>
</dbReference>
<sequence>MQRQKLSRARLSSSSSCRRSRSSIAAVTVQQQHCSSCSATAAVQQQQQHCSSSKTAAAAAAAEWRGKHPRVGEQFVDFAVQHFALLFCAQTEAYKKAKRQARAAARQARQMKEAKGVLLEGRKSLYMSLQQNTGVSWFRGLRVLKFLEMHQAANPPLSQQQQQQLAAAVALAKLGP</sequence>